<dbReference type="PANTHER" id="PTHR46796">
    <property type="entry name" value="HTH-TYPE TRANSCRIPTIONAL ACTIVATOR RHAS-RELATED"/>
    <property type="match status" value="1"/>
</dbReference>
<dbReference type="Gene3D" id="1.10.10.60">
    <property type="entry name" value="Homeodomain-like"/>
    <property type="match status" value="1"/>
</dbReference>
<feature type="domain" description="HTH araC/xylS-type" evidence="4">
    <location>
        <begin position="210"/>
        <end position="306"/>
    </location>
</feature>
<dbReference type="RefSeq" id="WP_309392809.1">
    <property type="nucleotide sequence ID" value="NZ_JADBEO010000030.1"/>
</dbReference>
<protein>
    <submittedName>
        <fullName evidence="5">Helix-turn-helix domain-containing protein</fullName>
    </submittedName>
</protein>
<evidence type="ECO:0000256" key="2">
    <source>
        <dbReference type="ARBA" id="ARBA00023125"/>
    </source>
</evidence>
<keyword evidence="6" id="KW-1185">Reference proteome</keyword>
<dbReference type="InterPro" id="IPR018060">
    <property type="entry name" value="HTH_AraC"/>
</dbReference>
<sequence length="330" mass="35934">MDRLRFSSDAPALADDDGFGAYHDLYATVADAERLDRSFAVEVEGRRLNELLLFDRSMRAVRHVRSEKRVMRNGFDHFTVQIPLSGELLVSTDNGGKRAGPGEAALIDMSRPMATEARSARVLTLSTPRRAVEEAAGGADGLHGVVLPRERAALLTDFLASALRNSGAYGVADEGRIATVVLELLRLSMAGRFSDERALGDDASDAVCRRRARAFIDANLSAGPDEVARALGRSRSALYRAFKASGGVARFIRSRRLVRLRGLLSRPGELRKLAELSHEAGFASDSDAIRAFRAAYDVTPGEFRAGRRLAAPVAPEPGAPSFERWWNGLR</sequence>
<evidence type="ECO:0000313" key="6">
    <source>
        <dbReference type="Proteomes" id="UP001181622"/>
    </source>
</evidence>
<dbReference type="PANTHER" id="PTHR46796:SF6">
    <property type="entry name" value="ARAC SUBFAMILY"/>
    <property type="match status" value="1"/>
</dbReference>
<evidence type="ECO:0000256" key="3">
    <source>
        <dbReference type="ARBA" id="ARBA00023163"/>
    </source>
</evidence>
<dbReference type="InterPro" id="IPR050204">
    <property type="entry name" value="AraC_XylS_family_regulators"/>
</dbReference>
<dbReference type="Pfam" id="PF12833">
    <property type="entry name" value="HTH_18"/>
    <property type="match status" value="1"/>
</dbReference>
<reference evidence="5" key="1">
    <citation type="submission" date="2020-10" db="EMBL/GenBank/DDBJ databases">
        <authorList>
            <person name="Abbas A."/>
            <person name="Razzaq R."/>
            <person name="Waqas M."/>
            <person name="Abbas N."/>
            <person name="Nielsen T.K."/>
            <person name="Hansen L.H."/>
            <person name="Hussain S."/>
            <person name="Shahid M."/>
        </authorList>
    </citation>
    <scope>NUCLEOTIDE SEQUENCE</scope>
    <source>
        <strain evidence="5">S14</strain>
    </source>
</reference>
<dbReference type="Pfam" id="PF14525">
    <property type="entry name" value="AraC_binding_2"/>
    <property type="match status" value="1"/>
</dbReference>
<gene>
    <name evidence="5" type="ORF">IHQ68_13870</name>
</gene>
<keyword evidence="3" id="KW-0804">Transcription</keyword>
<dbReference type="SMART" id="SM00342">
    <property type="entry name" value="HTH_ARAC"/>
    <property type="match status" value="1"/>
</dbReference>
<dbReference type="InterPro" id="IPR035418">
    <property type="entry name" value="AraC-bd_2"/>
</dbReference>
<evidence type="ECO:0000259" key="4">
    <source>
        <dbReference type="PROSITE" id="PS01124"/>
    </source>
</evidence>
<evidence type="ECO:0000256" key="1">
    <source>
        <dbReference type="ARBA" id="ARBA00023015"/>
    </source>
</evidence>
<accession>A0ABU1DHU4</accession>
<keyword evidence="2" id="KW-0238">DNA-binding</keyword>
<name>A0ABU1DHU4_9HYPH</name>
<proteinExistence type="predicted"/>
<keyword evidence="1" id="KW-0805">Transcription regulation</keyword>
<dbReference type="EMBL" id="JADBEO010000030">
    <property type="protein sequence ID" value="MDR4307706.1"/>
    <property type="molecule type" value="Genomic_DNA"/>
</dbReference>
<dbReference type="PROSITE" id="PS01124">
    <property type="entry name" value="HTH_ARAC_FAMILY_2"/>
    <property type="match status" value="1"/>
</dbReference>
<evidence type="ECO:0000313" key="5">
    <source>
        <dbReference type="EMBL" id="MDR4307706.1"/>
    </source>
</evidence>
<organism evidence="5 6">
    <name type="scientific">Chelatococcus sambhunathii</name>
    <dbReference type="NCBI Taxonomy" id="363953"/>
    <lineage>
        <taxon>Bacteria</taxon>
        <taxon>Pseudomonadati</taxon>
        <taxon>Pseudomonadota</taxon>
        <taxon>Alphaproteobacteria</taxon>
        <taxon>Hyphomicrobiales</taxon>
        <taxon>Chelatococcaceae</taxon>
        <taxon>Chelatococcus</taxon>
    </lineage>
</organism>
<dbReference type="Proteomes" id="UP001181622">
    <property type="component" value="Unassembled WGS sequence"/>
</dbReference>
<comment type="caution">
    <text evidence="5">The sequence shown here is derived from an EMBL/GenBank/DDBJ whole genome shotgun (WGS) entry which is preliminary data.</text>
</comment>